<keyword evidence="2" id="KW-1185">Reference proteome</keyword>
<proteinExistence type="predicted"/>
<name>A0A4S3K933_9GAMM</name>
<dbReference type="OrthoDB" id="501284at2"/>
<dbReference type="AlphaFoldDB" id="A0A4S3K933"/>
<dbReference type="Proteomes" id="UP000295341">
    <property type="component" value="Unassembled WGS sequence"/>
</dbReference>
<comment type="caution">
    <text evidence="1">The sequence shown here is derived from an EMBL/GenBank/DDBJ whole genome shotgun (WGS) entry which is preliminary data.</text>
</comment>
<dbReference type="RefSeq" id="WP_133883638.1">
    <property type="nucleotide sequence ID" value="NZ_MWIN01000003.1"/>
</dbReference>
<dbReference type="EMBL" id="SOBT01000012">
    <property type="protein sequence ID" value="TDU24219.1"/>
    <property type="molecule type" value="Genomic_DNA"/>
</dbReference>
<sequence length="283" mass="31938">MSRDPVRNDVVEAIGDGAPFEGLQRILHVDPQTNFCIYYGLKKPYGFPVLGQWDELLTAIHDRKTVRITQLKDRAVQLIPEKDLEASYAESRDKAWARIEPLVTGSDEVRMFFAETRGILIRGRCNELSVGKNQVYADLRRYWAYGQTQSALLPDWKDRGLPAGFSREVFHEGRCVDDVPQRDQEGLTRGFGELSNPLVVVERLAQRCEGSVQLAEIRCQLQTVGFGLPPLQNLDAPDELMGIATVLNIELILGLKFEVVPVVLLKHEALERLVFRQSSGGRH</sequence>
<accession>A0A4S3K933</accession>
<evidence type="ECO:0000313" key="1">
    <source>
        <dbReference type="EMBL" id="TDU24219.1"/>
    </source>
</evidence>
<evidence type="ECO:0000313" key="2">
    <source>
        <dbReference type="Proteomes" id="UP000295341"/>
    </source>
</evidence>
<protein>
    <submittedName>
        <fullName evidence="1">Uncharacterized protein</fullName>
    </submittedName>
</protein>
<organism evidence="1 2">
    <name type="scientific">Panacagrimonas perspica</name>
    <dbReference type="NCBI Taxonomy" id="381431"/>
    <lineage>
        <taxon>Bacteria</taxon>
        <taxon>Pseudomonadati</taxon>
        <taxon>Pseudomonadota</taxon>
        <taxon>Gammaproteobacteria</taxon>
        <taxon>Nevskiales</taxon>
        <taxon>Nevskiaceae</taxon>
        <taxon>Panacagrimonas</taxon>
    </lineage>
</organism>
<reference evidence="1 2" key="1">
    <citation type="submission" date="2019-03" db="EMBL/GenBank/DDBJ databases">
        <title>Genomic Encyclopedia of Type Strains, Phase IV (KMG-IV): sequencing the most valuable type-strain genomes for metagenomic binning, comparative biology and taxonomic classification.</title>
        <authorList>
            <person name="Goeker M."/>
        </authorList>
    </citation>
    <scope>NUCLEOTIDE SEQUENCE [LARGE SCALE GENOMIC DNA]</scope>
    <source>
        <strain evidence="1 2">DSM 26377</strain>
    </source>
</reference>
<gene>
    <name evidence="1" type="ORF">DFR24_4484</name>
</gene>